<dbReference type="Gramene" id="LPERR01G11760.1">
    <property type="protein sequence ID" value="LPERR01G11760.1"/>
    <property type="gene ID" value="LPERR01G11760"/>
</dbReference>
<evidence type="ECO:0000313" key="2">
    <source>
        <dbReference type="Proteomes" id="UP000032180"/>
    </source>
</evidence>
<sequence>MGNLLASQCVYCGAGAGAGSRRRAPLVIGSDGMPVLVDQEATRAAELMIEAPGHVVVRAANVAKERRVRALAADEPLRNGEVYLLVPASRAGARVGDREADAIGRLVVSGGKKGGKRDRSGGRRVVPEVDMSVEEDIVRGKGMGTQAQAQAHGIRPRQWRPALDTIYEA</sequence>
<reference evidence="1" key="3">
    <citation type="submission" date="2015-04" db="UniProtKB">
        <authorList>
            <consortium name="EnsemblPlants"/>
        </authorList>
    </citation>
    <scope>IDENTIFICATION</scope>
</reference>
<dbReference type="Pfam" id="PF14009">
    <property type="entry name" value="PADRE"/>
    <property type="match status" value="1"/>
</dbReference>
<evidence type="ECO:0008006" key="3">
    <source>
        <dbReference type="Google" id="ProtNLM"/>
    </source>
</evidence>
<evidence type="ECO:0000313" key="1">
    <source>
        <dbReference type="EnsemblPlants" id="LPERR01G11760.1"/>
    </source>
</evidence>
<protein>
    <recommendedName>
        <fullName evidence="3">DUF4228 domain-containing protein</fullName>
    </recommendedName>
</protein>
<dbReference type="PANTHER" id="PTHR33052">
    <property type="entry name" value="DUF4228 DOMAIN PROTEIN-RELATED"/>
    <property type="match status" value="1"/>
</dbReference>
<name>A0A0D9V050_9ORYZ</name>
<reference evidence="2" key="2">
    <citation type="submission" date="2013-12" db="EMBL/GenBank/DDBJ databases">
        <authorList>
            <person name="Yu Y."/>
            <person name="Lee S."/>
            <person name="de Baynast K."/>
            <person name="Wissotski M."/>
            <person name="Liu L."/>
            <person name="Talag J."/>
            <person name="Goicoechea J."/>
            <person name="Angelova A."/>
            <person name="Jetty R."/>
            <person name="Kudrna D."/>
            <person name="Golser W."/>
            <person name="Rivera L."/>
            <person name="Zhang J."/>
            <person name="Wing R."/>
        </authorList>
    </citation>
    <scope>NUCLEOTIDE SEQUENCE</scope>
</reference>
<accession>A0A0D9V050</accession>
<dbReference type="Proteomes" id="UP000032180">
    <property type="component" value="Chromosome 1"/>
</dbReference>
<dbReference type="InterPro" id="IPR025322">
    <property type="entry name" value="PADRE_dom"/>
</dbReference>
<dbReference type="AlphaFoldDB" id="A0A0D9V050"/>
<proteinExistence type="predicted"/>
<dbReference type="HOGENOM" id="CLU_1580785_0_0_1"/>
<reference evidence="1 2" key="1">
    <citation type="submission" date="2012-08" db="EMBL/GenBank/DDBJ databases">
        <title>Oryza genome evolution.</title>
        <authorList>
            <person name="Wing R.A."/>
        </authorList>
    </citation>
    <scope>NUCLEOTIDE SEQUENCE</scope>
</reference>
<dbReference type="eggNOG" id="ENOG502S7JF">
    <property type="taxonomic scope" value="Eukaryota"/>
</dbReference>
<dbReference type="EnsemblPlants" id="LPERR01G11760.1">
    <property type="protein sequence ID" value="LPERR01G11760.1"/>
    <property type="gene ID" value="LPERR01G11760"/>
</dbReference>
<organism evidence="1 2">
    <name type="scientific">Leersia perrieri</name>
    <dbReference type="NCBI Taxonomy" id="77586"/>
    <lineage>
        <taxon>Eukaryota</taxon>
        <taxon>Viridiplantae</taxon>
        <taxon>Streptophyta</taxon>
        <taxon>Embryophyta</taxon>
        <taxon>Tracheophyta</taxon>
        <taxon>Spermatophyta</taxon>
        <taxon>Magnoliopsida</taxon>
        <taxon>Liliopsida</taxon>
        <taxon>Poales</taxon>
        <taxon>Poaceae</taxon>
        <taxon>BOP clade</taxon>
        <taxon>Oryzoideae</taxon>
        <taxon>Oryzeae</taxon>
        <taxon>Oryzinae</taxon>
        <taxon>Leersia</taxon>
    </lineage>
</organism>
<keyword evidence="2" id="KW-1185">Reference proteome</keyword>